<keyword evidence="4" id="KW-1185">Reference proteome</keyword>
<feature type="signal peptide" evidence="2">
    <location>
        <begin position="1"/>
        <end position="25"/>
    </location>
</feature>
<keyword evidence="2" id="KW-0732">Signal</keyword>
<reference evidence="3" key="1">
    <citation type="journal article" date="2020" name="bioRxiv">
        <title>Hybrid origin of Populus tomentosa Carr. identified through genome sequencing and phylogenomic analysis.</title>
        <authorList>
            <person name="An X."/>
            <person name="Gao K."/>
            <person name="Chen Z."/>
            <person name="Li J."/>
            <person name="Yang X."/>
            <person name="Yang X."/>
            <person name="Zhou J."/>
            <person name="Guo T."/>
            <person name="Zhao T."/>
            <person name="Huang S."/>
            <person name="Miao D."/>
            <person name="Khan W.U."/>
            <person name="Rao P."/>
            <person name="Ye M."/>
            <person name="Lei B."/>
            <person name="Liao W."/>
            <person name="Wang J."/>
            <person name="Ji L."/>
            <person name="Li Y."/>
            <person name="Guo B."/>
            <person name="Mustafa N.S."/>
            <person name="Li S."/>
            <person name="Yun Q."/>
            <person name="Keller S.R."/>
            <person name="Mao J."/>
            <person name="Zhang R."/>
            <person name="Strauss S.H."/>
        </authorList>
    </citation>
    <scope>NUCLEOTIDE SEQUENCE</scope>
    <source>
        <strain evidence="3">GM15</strain>
        <tissue evidence="3">Leaf</tissue>
    </source>
</reference>
<evidence type="ECO:0000313" key="4">
    <source>
        <dbReference type="Proteomes" id="UP000886885"/>
    </source>
</evidence>
<dbReference type="PANTHER" id="PTHR11926">
    <property type="entry name" value="GLUCOSYL/GLUCURONOSYL TRANSFERASES"/>
    <property type="match status" value="1"/>
</dbReference>
<proteinExistence type="inferred from homology"/>
<comment type="similarity">
    <text evidence="1">Belongs to the UDP-glycosyltransferase family.</text>
</comment>
<dbReference type="GO" id="GO:0080043">
    <property type="term" value="F:quercetin 3-O-glucosyltransferase activity"/>
    <property type="evidence" value="ECO:0007669"/>
    <property type="project" value="TreeGrafter"/>
</dbReference>
<protein>
    <submittedName>
        <fullName evidence="3">Uncharacterized protein</fullName>
    </submittedName>
</protein>
<evidence type="ECO:0000313" key="3">
    <source>
        <dbReference type="EMBL" id="KAG6741796.1"/>
    </source>
</evidence>
<evidence type="ECO:0000256" key="2">
    <source>
        <dbReference type="SAM" id="SignalP"/>
    </source>
</evidence>
<dbReference type="Proteomes" id="UP000886885">
    <property type="component" value="Chromosome 17D"/>
</dbReference>
<feature type="chain" id="PRO_5036494424" evidence="2">
    <location>
        <begin position="26"/>
        <end position="232"/>
    </location>
</feature>
<comment type="caution">
    <text evidence="3">The sequence shown here is derived from an EMBL/GenBank/DDBJ whole genome shotgun (WGS) entry which is preliminary data.</text>
</comment>
<gene>
    <name evidence="3" type="ORF">POTOM_055075</name>
</gene>
<evidence type="ECO:0000256" key="1">
    <source>
        <dbReference type="ARBA" id="ARBA00009995"/>
    </source>
</evidence>
<organism evidence="3 4">
    <name type="scientific">Populus tomentosa</name>
    <name type="common">Chinese white poplar</name>
    <dbReference type="NCBI Taxonomy" id="118781"/>
    <lineage>
        <taxon>Eukaryota</taxon>
        <taxon>Viridiplantae</taxon>
        <taxon>Streptophyta</taxon>
        <taxon>Embryophyta</taxon>
        <taxon>Tracheophyta</taxon>
        <taxon>Spermatophyta</taxon>
        <taxon>Magnoliopsida</taxon>
        <taxon>eudicotyledons</taxon>
        <taxon>Gunneridae</taxon>
        <taxon>Pentapetalae</taxon>
        <taxon>rosids</taxon>
        <taxon>fabids</taxon>
        <taxon>Malpighiales</taxon>
        <taxon>Salicaceae</taxon>
        <taxon>Saliceae</taxon>
        <taxon>Populus</taxon>
    </lineage>
</organism>
<name>A0A8X7Y0F3_POPTO</name>
<accession>A0A8X7Y0F3</accession>
<dbReference type="EMBL" id="JAAWWB010000034">
    <property type="protein sequence ID" value="KAG6741796.1"/>
    <property type="molecule type" value="Genomic_DNA"/>
</dbReference>
<dbReference type="PANTHER" id="PTHR11926:SF1412">
    <property type="entry name" value="UDP-GLYCOSYLTRANSFERASE 83A1-LIKE"/>
    <property type="match status" value="1"/>
</dbReference>
<dbReference type="AlphaFoldDB" id="A0A8X7Y0F3"/>
<dbReference type="GO" id="GO:0080044">
    <property type="term" value="F:quercetin 7-O-glucosyltransferase activity"/>
    <property type="evidence" value="ECO:0007669"/>
    <property type="project" value="TreeGrafter"/>
</dbReference>
<dbReference type="OrthoDB" id="1935029at2759"/>
<sequence>MNIRRAIFWPASAALLCSMLGISKLLNHGIIDNDGTPLKNQTIQLAPKMPVMDTSNFAWACLRDFTTQKIIFDVMVKTIETVKVEDWIVSNSAYDLEPGAFSFAPNTIPIGPRLASNRLGYQQGYFWPEDSTCLKWLDQQPPNTVVYIAFGSFTVFDQTQFRELALGLELSNRLFLWVVRPDITAETNDAYPGGSQERVANRGIEAGQKPSGILTREEIKKKVEKVVGDEKF</sequence>